<evidence type="ECO:0000313" key="2">
    <source>
        <dbReference type="EMBL" id="PHM38189.1"/>
    </source>
</evidence>
<dbReference type="Proteomes" id="UP000198919">
    <property type="component" value="Unassembled WGS sequence"/>
</dbReference>
<feature type="compositionally biased region" description="Polar residues" evidence="1">
    <location>
        <begin position="128"/>
        <end position="161"/>
    </location>
</feature>
<evidence type="ECO:0000313" key="3">
    <source>
        <dbReference type="EMBL" id="SFK13580.1"/>
    </source>
</evidence>
<reference evidence="4" key="1">
    <citation type="submission" date="2016-10" db="EMBL/GenBank/DDBJ databases">
        <authorList>
            <person name="Varghese N."/>
            <person name="Submissions S."/>
        </authorList>
    </citation>
    <scope>NUCLEOTIDE SEQUENCE [LARGE SCALE GENOMIC DNA]</scope>
    <source>
        <strain evidence="4">DSM 17908</strain>
    </source>
</reference>
<dbReference type="EMBL" id="NITY01000017">
    <property type="protein sequence ID" value="PHM38189.1"/>
    <property type="molecule type" value="Genomic_DNA"/>
</dbReference>
<protein>
    <submittedName>
        <fullName evidence="3">Uncharacterized protein</fullName>
    </submittedName>
</protein>
<proteinExistence type="predicted"/>
<name>A0A1I3X1X4_9GAMM</name>
<gene>
    <name evidence="3" type="ORF">SAMN05421680_13125</name>
    <name evidence="2" type="ORF">Xmau_03576</name>
</gene>
<reference evidence="3" key="2">
    <citation type="submission" date="2016-10" db="EMBL/GenBank/DDBJ databases">
        <authorList>
            <person name="de Groot N.N."/>
        </authorList>
    </citation>
    <scope>NUCLEOTIDE SEQUENCE [LARGE SCALE GENOMIC DNA]</scope>
    <source>
        <strain evidence="3">DSM 17908</strain>
    </source>
</reference>
<evidence type="ECO:0000313" key="5">
    <source>
        <dbReference type="Proteomes" id="UP000224607"/>
    </source>
</evidence>
<keyword evidence="5" id="KW-1185">Reference proteome</keyword>
<dbReference type="EMBL" id="FORG01000031">
    <property type="protein sequence ID" value="SFK13580.1"/>
    <property type="molecule type" value="Genomic_DNA"/>
</dbReference>
<dbReference type="AlphaFoldDB" id="A0A1I3X1X4"/>
<evidence type="ECO:0000313" key="4">
    <source>
        <dbReference type="Proteomes" id="UP000198919"/>
    </source>
</evidence>
<evidence type="ECO:0000256" key="1">
    <source>
        <dbReference type="SAM" id="MobiDB-lite"/>
    </source>
</evidence>
<accession>A0A1I3X1X4</accession>
<dbReference type="RefSeq" id="WP_139217005.1">
    <property type="nucleotide sequence ID" value="NZ_CAWNQB010000009.1"/>
</dbReference>
<feature type="compositionally biased region" description="Polar residues" evidence="1">
    <location>
        <begin position="210"/>
        <end position="222"/>
    </location>
</feature>
<reference evidence="2 5" key="3">
    <citation type="journal article" date="2017" name="Nat. Microbiol.">
        <title>Natural product diversity associated with the nematode symbionts Photorhabdus and Xenorhabdus.</title>
        <authorList>
            <person name="Tobias N.J."/>
            <person name="Wolff H."/>
            <person name="Djahanschiri B."/>
            <person name="Grundmann F."/>
            <person name="Kronenwerth M."/>
            <person name="Shi Y.M."/>
            <person name="Simonyi S."/>
            <person name="Grun P."/>
            <person name="Shapiro-Ilan D."/>
            <person name="Pidot S.J."/>
            <person name="Stinear T.P."/>
            <person name="Ebersberger I."/>
            <person name="Bode H.B."/>
        </authorList>
    </citation>
    <scope>NUCLEOTIDE SEQUENCE [LARGE SCALE GENOMIC DNA]</scope>
    <source>
        <strain evidence="2 5">DSM 17908</strain>
    </source>
</reference>
<feature type="region of interest" description="Disordered" evidence="1">
    <location>
        <begin position="123"/>
        <end position="243"/>
    </location>
</feature>
<dbReference type="Proteomes" id="UP000224607">
    <property type="component" value="Unassembled WGS sequence"/>
</dbReference>
<sequence>MSYEHQLAYNAIRTHITQYTRSDNGVISLEILKISPTMLIRQFPNTFPTKTQVTRLFSDLGFIKSMYFNEYCLDIHSCGINQRIYEQEILPYIVNSQDNFSSVILKHHDDIVAAGVREKLHYPYGSRPTPTNPIHQLPQASTLSGNNQPMHGLSRAQNNPPLSRIPQGSYPALHAALFGNNSSPPSSPQQDVHTEEGPYAYQRGAPLRHLSTSPRPSTSRLQPQARVRTPSPLSSALNNPWGVDMEDIDSFLQEQRGSPNLRR</sequence>
<organism evidence="3 4">
    <name type="scientific">Xenorhabdus mauleonii</name>
    <dbReference type="NCBI Taxonomy" id="351675"/>
    <lineage>
        <taxon>Bacteria</taxon>
        <taxon>Pseudomonadati</taxon>
        <taxon>Pseudomonadota</taxon>
        <taxon>Gammaproteobacteria</taxon>
        <taxon>Enterobacterales</taxon>
        <taxon>Morganellaceae</taxon>
        <taxon>Xenorhabdus</taxon>
    </lineage>
</organism>